<dbReference type="Proteomes" id="UP000594638">
    <property type="component" value="Unassembled WGS sequence"/>
</dbReference>
<feature type="compositionally biased region" description="Polar residues" evidence="1">
    <location>
        <begin position="260"/>
        <end position="276"/>
    </location>
</feature>
<evidence type="ECO:0000313" key="3">
    <source>
        <dbReference type="Proteomes" id="UP000594638"/>
    </source>
</evidence>
<feature type="compositionally biased region" description="Polar residues" evidence="1">
    <location>
        <begin position="198"/>
        <end position="208"/>
    </location>
</feature>
<feature type="region of interest" description="Disordered" evidence="1">
    <location>
        <begin position="125"/>
        <end position="164"/>
    </location>
</feature>
<evidence type="ECO:0000313" key="2">
    <source>
        <dbReference type="EMBL" id="CAA2994990.1"/>
    </source>
</evidence>
<dbReference type="Gramene" id="OE9A034594T1">
    <property type="protein sequence ID" value="OE9A034594C1"/>
    <property type="gene ID" value="OE9A034594"/>
</dbReference>
<sequence>MNRRGDGMHRKISNSVKDRDEELSFFRDIQKREKDEIASLLQPVSNEFEVNGNYGLHRMEFGRKGPTLEFLAESGKNDYNWLKTPPATPLFPSLEMETNAPEMVIQRDLPIIQPLSRFAGNSEEVKANTNKSTYPNPKPKIPQRYKTPNGRPTIPPTDKKNAKSAPVINQKMNQSNVLLSTISLTDKKNVKSAPVLDQKQNQNQSHTVVTEKLKTGTTPVKYVSRRGSVSDETPHNLRTDRSISTTRERPDIQNRALPQKQDSNTKARRQSCSPSVTRGRKVDDGKITNQTAAKLHQGNKGQVLGSKMVDKFMNARMSSAEERQAKVKMNGSINESSGFGRLMSKSSLDMALKHMEFQKDLTNSRKNGVVTGRKP</sequence>
<dbReference type="GO" id="GO:0043622">
    <property type="term" value="P:cortical microtubule organization"/>
    <property type="evidence" value="ECO:0007669"/>
    <property type="project" value="TreeGrafter"/>
</dbReference>
<reference evidence="2 3" key="1">
    <citation type="submission" date="2019-12" db="EMBL/GenBank/DDBJ databases">
        <authorList>
            <person name="Alioto T."/>
            <person name="Alioto T."/>
            <person name="Gomez Garrido J."/>
        </authorList>
    </citation>
    <scope>NUCLEOTIDE SEQUENCE [LARGE SCALE GENOMIC DNA]</scope>
</reference>
<name>A0A8S0SU46_OLEEU</name>
<dbReference type="OrthoDB" id="901341at2759"/>
<dbReference type="PANTHER" id="PTHR31949:SF6">
    <property type="entry name" value="DUF4005 DOMAIN-CONTAINING PROTEIN"/>
    <property type="match status" value="1"/>
</dbReference>
<feature type="region of interest" description="Disordered" evidence="1">
    <location>
        <begin position="193"/>
        <end position="286"/>
    </location>
</feature>
<accession>A0A8S0SU46</accession>
<dbReference type="GO" id="GO:0055028">
    <property type="term" value="C:cortical microtubule"/>
    <property type="evidence" value="ECO:0007669"/>
    <property type="project" value="TreeGrafter"/>
</dbReference>
<dbReference type="EMBL" id="CACTIH010005487">
    <property type="protein sequence ID" value="CAA2994990.1"/>
    <property type="molecule type" value="Genomic_DNA"/>
</dbReference>
<protein>
    <submittedName>
        <fullName evidence="2">Uncharacterized protein</fullName>
    </submittedName>
</protein>
<feature type="compositionally biased region" description="Basic and acidic residues" evidence="1">
    <location>
        <begin position="228"/>
        <end position="252"/>
    </location>
</feature>
<dbReference type="PANTHER" id="PTHR31949">
    <property type="entry name" value="GASTRIC MUCIN-LIKE PROTEIN"/>
    <property type="match status" value="1"/>
</dbReference>
<gene>
    <name evidence="2" type="ORF">OLEA9_A034594</name>
</gene>
<comment type="caution">
    <text evidence="2">The sequence shown here is derived from an EMBL/GenBank/DDBJ whole genome shotgun (WGS) entry which is preliminary data.</text>
</comment>
<dbReference type="AlphaFoldDB" id="A0A8S0SU46"/>
<evidence type="ECO:0000256" key="1">
    <source>
        <dbReference type="SAM" id="MobiDB-lite"/>
    </source>
</evidence>
<organism evidence="2 3">
    <name type="scientific">Olea europaea subsp. europaea</name>
    <dbReference type="NCBI Taxonomy" id="158383"/>
    <lineage>
        <taxon>Eukaryota</taxon>
        <taxon>Viridiplantae</taxon>
        <taxon>Streptophyta</taxon>
        <taxon>Embryophyta</taxon>
        <taxon>Tracheophyta</taxon>
        <taxon>Spermatophyta</taxon>
        <taxon>Magnoliopsida</taxon>
        <taxon>eudicotyledons</taxon>
        <taxon>Gunneridae</taxon>
        <taxon>Pentapetalae</taxon>
        <taxon>asterids</taxon>
        <taxon>lamiids</taxon>
        <taxon>Lamiales</taxon>
        <taxon>Oleaceae</taxon>
        <taxon>Oleeae</taxon>
        <taxon>Olea</taxon>
    </lineage>
</organism>
<proteinExistence type="predicted"/>
<keyword evidence="3" id="KW-1185">Reference proteome</keyword>